<name>A0A2A9MES0_BESBE</name>
<dbReference type="GeneID" id="40311395"/>
<comment type="similarity">
    <text evidence="2">Belongs to the KIF-binding protein family.</text>
</comment>
<evidence type="ECO:0000256" key="3">
    <source>
        <dbReference type="ARBA" id="ARBA00016840"/>
    </source>
</evidence>
<evidence type="ECO:0000256" key="5">
    <source>
        <dbReference type="ARBA" id="ARBA00023212"/>
    </source>
</evidence>
<feature type="compositionally biased region" description="Low complexity" evidence="6">
    <location>
        <begin position="13"/>
        <end position="37"/>
    </location>
</feature>
<feature type="region of interest" description="Disordered" evidence="6">
    <location>
        <begin position="619"/>
        <end position="673"/>
    </location>
</feature>
<reference evidence="7 8" key="1">
    <citation type="submission" date="2017-09" db="EMBL/GenBank/DDBJ databases">
        <title>Genome sequencing of Besnoitia besnoiti strain Bb-Ger1.</title>
        <authorList>
            <person name="Schares G."/>
            <person name="Venepally P."/>
            <person name="Lorenzi H.A."/>
        </authorList>
    </citation>
    <scope>NUCLEOTIDE SEQUENCE [LARGE SCALE GENOMIC DNA]</scope>
    <source>
        <strain evidence="7 8">Bb-Ger1</strain>
    </source>
</reference>
<keyword evidence="5" id="KW-0206">Cytoskeleton</keyword>
<proteinExistence type="inferred from homology"/>
<protein>
    <recommendedName>
        <fullName evidence="3">KIF-binding protein</fullName>
    </recommendedName>
</protein>
<evidence type="ECO:0000256" key="1">
    <source>
        <dbReference type="ARBA" id="ARBA00004245"/>
    </source>
</evidence>
<feature type="region of interest" description="Disordered" evidence="6">
    <location>
        <begin position="116"/>
        <end position="137"/>
    </location>
</feature>
<dbReference type="STRING" id="94643.A0A2A9MES0"/>
<feature type="region of interest" description="Disordered" evidence="6">
    <location>
        <begin position="462"/>
        <end position="497"/>
    </location>
</feature>
<evidence type="ECO:0000313" key="7">
    <source>
        <dbReference type="EMBL" id="PFH34436.1"/>
    </source>
</evidence>
<feature type="region of interest" description="Disordered" evidence="6">
    <location>
        <begin position="1"/>
        <end position="85"/>
    </location>
</feature>
<feature type="region of interest" description="Disordered" evidence="6">
    <location>
        <begin position="861"/>
        <end position="881"/>
    </location>
</feature>
<dbReference type="EMBL" id="NWUJ01000006">
    <property type="protein sequence ID" value="PFH34436.1"/>
    <property type="molecule type" value="Genomic_DNA"/>
</dbReference>
<keyword evidence="4" id="KW-0963">Cytoplasm</keyword>
<dbReference type="RefSeq" id="XP_029218445.1">
    <property type="nucleotide sequence ID" value="XM_029364862.1"/>
</dbReference>
<feature type="compositionally biased region" description="Basic and acidic residues" evidence="6">
    <location>
        <begin position="462"/>
        <end position="472"/>
    </location>
</feature>
<dbReference type="Gene3D" id="1.20.210.10">
    <property type="entry name" value="Cytochrome c oxidase-like, subunit I domain"/>
    <property type="match status" value="1"/>
</dbReference>
<dbReference type="SUPFAM" id="SSF81442">
    <property type="entry name" value="Cytochrome c oxidase subunit I-like"/>
    <property type="match status" value="1"/>
</dbReference>
<dbReference type="PANTHER" id="PTHR46321">
    <property type="entry name" value="KIF1-BINDING PROTEIN"/>
    <property type="match status" value="1"/>
</dbReference>
<dbReference type="OrthoDB" id="331839at2759"/>
<evidence type="ECO:0000256" key="6">
    <source>
        <dbReference type="SAM" id="MobiDB-lite"/>
    </source>
</evidence>
<sequence length="1395" mass="150887">MEDTGPAQAGANALRLLSSETSSAAASAPRARGSTSSEPGCPPVEVAREDSTLACGSPSASASPPGASRPSPEASAPEDEEAGKKVEALRLLRELFSPSQTSSLDALLSEASFTSSCSRTSSVPSPASLPAAETGGHGASTSLAARLGAYMVSALARYREILRREQDGCPVDPDEEEEVQAALGTLLKATGAEPNRPETDRPELLAPFRPKYAGRRLLQKTAQDLYKVYRRERQREEEQRSQSGAQTPSGFPASDCALLCLAHLYGMLGQNYINTEETQEGERRLRKCVEVLMKVPPPPFAAALSPLDWSLLLLFSPSALRLRVAVALLDLAGLYCRWQRTRDARACFWRGAALLSLAETELDARLQALGGAEAEARSCAREGAHDDARATVRLLLVTTTSLRFLQRCVSAQLRLLPLEEDPKGVPEPQTCLRATAPLEAARETCVALSELLEKRSGLLERARRREARERQEAPSPTGAAAGAGAAPGDAPSALRPAAASADALVGTAGGVRPPSASDPSASRRSGAATATPNLVLAFFAFSPFVVDTKEIVRNLLSLASFFGFSSAAAGASVAGTQAPPSAESGLLNLFSAEYVLLTAEVLLEDERARAAELRGLREERRRRRKANAAREAQKRESGNWSADAGLPQNPAATEEGGDCESDDDACDSEEADREGGEIVARICRPDSRTLDELLAEVHRDKGLLYAHRLRASRDVLSDPAGCLAPLVRRHEGTATETPGCSAANRAEDAEMASEVHSARDDSHRFVDLINKQVRGKTGHMEEVRVEPQHRRVRTRSRSAPSLLASVCFAVFLALPLCSSASSEKPRVSQDEQPSRVGRFHPCLNNSAPYLATSAALHAYAASRPSRARGPPGPRRSPGPPLAPGAWLVAASALHPSLSHASRAFGGQSMILAMGCISILGSLVWAHHMVTVGLEDCHFPPALLNVQDCLALLSLPEALLAARLAETDAPTLSAAGDESRAGTRAAPPHSAVTGPEAPRPASSFAEVSAATASSAPSDFSLRALEASRLLPGGESQAKTTQEGGATESPSKEEVTLWRPNAEERGDARLVRLTDVLYVRCGVHFPTMHQQVAKKMQAMNREFLTAMGDLQHLHSSLLPYKDFIARHLMALALCDDFAAPRSLFTMARHEAQEALKTFVLDGWASEHTRLIIHEAALYKELIFFEDDLQRSSAMLSRRAKLLSSLVTELNPQHYLDLVRQMQFELGDVYKDLYELKWTGRMNKGDSLDDLVELDPDMVQKEEIERMKKSIKLHAYAERSIACFTSFIDSFRKTAPRSARSKAQEAEPEPDIPSEVLPVYLGARISRAKMLTRAGRNKDEMIQAMAQALKEYEWLKQFLSKQRPEGRSNPFLLHQLELCEQTLQLLPLRISKLAALGR</sequence>
<keyword evidence="8" id="KW-1185">Reference proteome</keyword>
<evidence type="ECO:0000256" key="2">
    <source>
        <dbReference type="ARBA" id="ARBA00010305"/>
    </source>
</evidence>
<comment type="subcellular location">
    <subcellularLocation>
        <location evidence="1">Cytoplasm</location>
        <location evidence="1">Cytoskeleton</location>
    </subcellularLocation>
</comment>
<dbReference type="InterPro" id="IPR022083">
    <property type="entry name" value="KBP"/>
</dbReference>
<feature type="region of interest" description="Disordered" evidence="6">
    <location>
        <begin position="970"/>
        <end position="1007"/>
    </location>
</feature>
<dbReference type="Proteomes" id="UP000224006">
    <property type="component" value="Chromosome VI"/>
</dbReference>
<dbReference type="GO" id="GO:0005856">
    <property type="term" value="C:cytoskeleton"/>
    <property type="evidence" value="ECO:0007669"/>
    <property type="project" value="UniProtKB-SubCell"/>
</dbReference>
<dbReference type="Pfam" id="PF12309">
    <property type="entry name" value="KBP_C"/>
    <property type="match status" value="1"/>
</dbReference>
<accession>A0A2A9MES0</accession>
<feature type="compositionally biased region" description="Low complexity" evidence="6">
    <location>
        <begin position="116"/>
        <end position="132"/>
    </location>
</feature>
<feature type="compositionally biased region" description="Low complexity" evidence="6">
    <location>
        <begin position="473"/>
        <end position="497"/>
    </location>
</feature>
<feature type="compositionally biased region" description="Pro residues" evidence="6">
    <location>
        <begin position="870"/>
        <end position="881"/>
    </location>
</feature>
<feature type="compositionally biased region" description="Acidic residues" evidence="6">
    <location>
        <begin position="655"/>
        <end position="672"/>
    </location>
</feature>
<gene>
    <name evidence="7" type="ORF">BESB_064670</name>
</gene>
<feature type="region of interest" description="Disordered" evidence="6">
    <location>
        <begin position="1029"/>
        <end position="1055"/>
    </location>
</feature>
<organism evidence="7 8">
    <name type="scientific">Besnoitia besnoiti</name>
    <name type="common">Apicomplexan protozoan</name>
    <dbReference type="NCBI Taxonomy" id="94643"/>
    <lineage>
        <taxon>Eukaryota</taxon>
        <taxon>Sar</taxon>
        <taxon>Alveolata</taxon>
        <taxon>Apicomplexa</taxon>
        <taxon>Conoidasida</taxon>
        <taxon>Coccidia</taxon>
        <taxon>Eucoccidiorida</taxon>
        <taxon>Eimeriorina</taxon>
        <taxon>Sarcocystidae</taxon>
        <taxon>Besnoitia</taxon>
    </lineage>
</organism>
<dbReference type="VEuPathDB" id="ToxoDB:BESB_064670"/>
<feature type="compositionally biased region" description="Low complexity" evidence="6">
    <location>
        <begin position="56"/>
        <end position="75"/>
    </location>
</feature>
<evidence type="ECO:0000313" key="8">
    <source>
        <dbReference type="Proteomes" id="UP000224006"/>
    </source>
</evidence>
<dbReference type="InterPro" id="IPR036927">
    <property type="entry name" value="Cyt_c_oxase-like_su1_sf"/>
</dbReference>
<dbReference type="PANTHER" id="PTHR46321:SF1">
    <property type="entry name" value="KIF-BINDING PROTEIN"/>
    <property type="match status" value="1"/>
</dbReference>
<comment type="caution">
    <text evidence="7">The sequence shown here is derived from an EMBL/GenBank/DDBJ whole genome shotgun (WGS) entry which is preliminary data.</text>
</comment>
<dbReference type="KEGG" id="bbes:BESB_064670"/>
<evidence type="ECO:0000256" key="4">
    <source>
        <dbReference type="ARBA" id="ARBA00022490"/>
    </source>
</evidence>